<evidence type="ECO:0000313" key="3">
    <source>
        <dbReference type="Proteomes" id="UP000283569"/>
    </source>
</evidence>
<evidence type="ECO:0000313" key="2">
    <source>
        <dbReference type="EMBL" id="RKL39878.1"/>
    </source>
</evidence>
<feature type="domain" description="Heterokaryon incompatibility" evidence="1">
    <location>
        <begin position="170"/>
        <end position="312"/>
    </location>
</feature>
<sequence length="692" mass="78221">MANYAPHDTNICTICSQFHNSKYETFNLAMDYIIGVAGSGCPTANVIHKACTVRHGPDAPSETNDVSFMVSAGGNMPVRCDGIELYSAQGAGGKFGIGQLQHISGFATDEACINLIRSWVHTCNNDHRTATCLPEHLPLLPRRILDVGGPGTDPKSAIRLCETEEAPDSYIALSHCWGNLEEQHSCQTKKDNIAQRLNSIEWSELPPTFQDSVIITRALGIRYLWIDSLCIIQGDVEDWERESKCMARIYHDAYVTIAAAVGQSDSDDFIKEREKEFCPHEVVRGIYWRKEVNHVVHNRREPLATRAWCYQERLVPRRVLTFHHAEVMFECRLAHWCECGRNEAYGKFPGRVAHERMLSKGTRTEEELVDYWYSTIIRDYTRLSLSYESDRLPALSAIASQIHAKTGGRCVAGIWENQVLDGLLWRCFGQAGFNKEFKWQIFLPMAIQHGQCKAPSWSWASCEGPISYGMSSKPCQSDIVYIPALSQTRHRLMYEVDVVSLQYRLPKPVSEYVISQECPLKLRGRVIDVTIRIPNRLELRANLESSHPVCSNVVTLPLDGTRHDLAIPHYKVFLGDHGPVIASCGNCPFSHETVVFWPDAQLFGEEDEKPGEKYVNKLVWPTRDVPVSAAGDFPLLCLIVYQMGNRCRGGLVLQKSRTTEGSYERLGLMEIYRPHRLYEGIDKLEVVDITIV</sequence>
<protein>
    <recommendedName>
        <fullName evidence="1">Heterokaryon incompatibility domain-containing protein</fullName>
    </recommendedName>
</protein>
<dbReference type="PANTHER" id="PTHR33112:SF9">
    <property type="entry name" value="HETEROKARYON INCOMPATIBILITY DOMAIN-CONTAINING PROTEIN"/>
    <property type="match status" value="1"/>
</dbReference>
<dbReference type="Proteomes" id="UP000283569">
    <property type="component" value="Unassembled WGS sequence"/>
</dbReference>
<dbReference type="InterPro" id="IPR010730">
    <property type="entry name" value="HET"/>
</dbReference>
<proteinExistence type="predicted"/>
<dbReference type="EMBL" id="MRDB01000020">
    <property type="protein sequence ID" value="RKL39878.1"/>
    <property type="molecule type" value="Genomic_DNA"/>
</dbReference>
<organism evidence="2 3">
    <name type="scientific">Gibberella intermedia</name>
    <name type="common">Bulb rot disease fungus</name>
    <name type="synonym">Fusarium proliferatum</name>
    <dbReference type="NCBI Taxonomy" id="948311"/>
    <lineage>
        <taxon>Eukaryota</taxon>
        <taxon>Fungi</taxon>
        <taxon>Dikarya</taxon>
        <taxon>Ascomycota</taxon>
        <taxon>Pezizomycotina</taxon>
        <taxon>Sordariomycetes</taxon>
        <taxon>Hypocreomycetidae</taxon>
        <taxon>Hypocreales</taxon>
        <taxon>Nectriaceae</taxon>
        <taxon>Fusarium</taxon>
        <taxon>Fusarium fujikuroi species complex</taxon>
    </lineage>
</organism>
<accession>A0A420TEC2</accession>
<reference evidence="2 3" key="1">
    <citation type="journal article" date="2018" name="Sci. Rep.">
        <title>Characterisation of pathogen-specific regions and novel effector candidates in Fusarium oxysporum f. sp. cepae.</title>
        <authorList>
            <person name="Armitage A.D."/>
            <person name="Taylor A."/>
            <person name="Sobczyk M.K."/>
            <person name="Baxter L."/>
            <person name="Greenfield B.P."/>
            <person name="Bates H.J."/>
            <person name="Wilson F."/>
            <person name="Jackson A.C."/>
            <person name="Ott S."/>
            <person name="Harrison R.J."/>
            <person name="Clarkson J.P."/>
        </authorList>
    </citation>
    <scope>NUCLEOTIDE SEQUENCE [LARGE SCALE GENOMIC DNA]</scope>
    <source>
        <strain evidence="2 3">Fp_A8</strain>
    </source>
</reference>
<dbReference type="Pfam" id="PF06985">
    <property type="entry name" value="HET"/>
    <property type="match status" value="1"/>
</dbReference>
<dbReference type="AlphaFoldDB" id="A0A420TEC2"/>
<comment type="caution">
    <text evidence="2">The sequence shown here is derived from an EMBL/GenBank/DDBJ whole genome shotgun (WGS) entry which is preliminary data.</text>
</comment>
<name>A0A420TEC2_GIBIN</name>
<gene>
    <name evidence="2" type="ORF">BFJ72_g6607</name>
</gene>
<evidence type="ECO:0000259" key="1">
    <source>
        <dbReference type="Pfam" id="PF06985"/>
    </source>
</evidence>
<dbReference type="PANTHER" id="PTHR33112">
    <property type="entry name" value="DOMAIN PROTEIN, PUTATIVE-RELATED"/>
    <property type="match status" value="1"/>
</dbReference>